<keyword evidence="7" id="KW-1185">Reference proteome</keyword>
<protein>
    <recommendedName>
        <fullName evidence="4">Tyrosine-protein kinase PtkA</fullName>
    </recommendedName>
    <alternativeName>
        <fullName evidence="5">Protein tyrosine kinase A</fullName>
    </alternativeName>
</protein>
<evidence type="ECO:0000256" key="3">
    <source>
        <dbReference type="ARBA" id="ARBA00050405"/>
    </source>
</evidence>
<gene>
    <name evidence="6" type="ORF">AN221_14815</name>
</gene>
<sequence>MTRPVLFDLDGTLVDTPNAIVENFTATLAALGVPAVFPEEIRATIGLPLEKAFAQLIGASADAATVEAAVPCYQRLYREQIVPKAKSLLYPGVADGLAELRAAGLVLAIATSKHTASAEVLLTSAGIRDHFAMVVGADAVTEPKPAPETGLLIAAELGHPAARAVMVGDTTHDISMAHNAGMRSVAVTYGIHSAAQLAAVKPTWTVADFPAAVAQILRAG</sequence>
<dbReference type="PANTHER" id="PTHR43434:SF24">
    <property type="entry name" value="HYDROLASE-RELATED"/>
    <property type="match status" value="1"/>
</dbReference>
<dbReference type="SFLD" id="SFLDG01129">
    <property type="entry name" value="C1.5:_HAD__Beta-PGM__Phosphata"/>
    <property type="match status" value="1"/>
</dbReference>
<evidence type="ECO:0000256" key="5">
    <source>
        <dbReference type="ARBA" id="ARBA00080335"/>
    </source>
</evidence>
<dbReference type="GO" id="GO:0005829">
    <property type="term" value="C:cytosol"/>
    <property type="evidence" value="ECO:0007669"/>
    <property type="project" value="TreeGrafter"/>
</dbReference>
<keyword evidence="2" id="KW-0418">Kinase</keyword>
<dbReference type="FunFam" id="3.40.50.1000:FF:000022">
    <property type="entry name" value="Phosphoglycolate phosphatase"/>
    <property type="match status" value="1"/>
</dbReference>
<dbReference type="NCBIfam" id="TIGR01509">
    <property type="entry name" value="HAD-SF-IA-v3"/>
    <property type="match status" value="1"/>
</dbReference>
<evidence type="ECO:0000256" key="1">
    <source>
        <dbReference type="ARBA" id="ARBA00006171"/>
    </source>
</evidence>
<dbReference type="Pfam" id="PF13419">
    <property type="entry name" value="HAD_2"/>
    <property type="match status" value="1"/>
</dbReference>
<dbReference type="NCBIfam" id="TIGR01549">
    <property type="entry name" value="HAD-SF-IA-v1"/>
    <property type="match status" value="1"/>
</dbReference>
<dbReference type="EMBL" id="LJGZ01000030">
    <property type="protein sequence ID" value="OEV20007.1"/>
    <property type="molecule type" value="Genomic_DNA"/>
</dbReference>
<name>A0A1E7LUZ3_9ACTN</name>
<keyword evidence="2" id="KW-0829">Tyrosine-protein kinase</keyword>
<reference evidence="6 7" key="1">
    <citation type="journal article" date="2016" name="Front. Microbiol.">
        <title>Comparative Genomics Analysis of Streptomyces Species Reveals Their Adaptation to the Marine Environment and Their Diversity at the Genomic Level.</title>
        <authorList>
            <person name="Tian X."/>
            <person name="Zhang Z."/>
            <person name="Yang T."/>
            <person name="Chen M."/>
            <person name="Li J."/>
            <person name="Chen F."/>
            <person name="Yang J."/>
            <person name="Li W."/>
            <person name="Zhang B."/>
            <person name="Zhang Z."/>
            <person name="Wu J."/>
            <person name="Zhang C."/>
            <person name="Long L."/>
            <person name="Xiao J."/>
        </authorList>
    </citation>
    <scope>NUCLEOTIDE SEQUENCE [LARGE SCALE GENOMIC DNA]</scope>
    <source>
        <strain evidence="6 7">SCSIO M10372</strain>
    </source>
</reference>
<organism evidence="6 7">
    <name type="scientific">Streptomyces nanshensis</name>
    <dbReference type="NCBI Taxonomy" id="518642"/>
    <lineage>
        <taxon>Bacteria</taxon>
        <taxon>Bacillati</taxon>
        <taxon>Actinomycetota</taxon>
        <taxon>Actinomycetes</taxon>
        <taxon>Kitasatosporales</taxon>
        <taxon>Streptomycetaceae</taxon>
        <taxon>Streptomyces</taxon>
    </lineage>
</organism>
<proteinExistence type="inferred from homology"/>
<evidence type="ECO:0000256" key="2">
    <source>
        <dbReference type="ARBA" id="ARBA00023137"/>
    </source>
</evidence>
<dbReference type="InterPro" id="IPR036412">
    <property type="entry name" value="HAD-like_sf"/>
</dbReference>
<dbReference type="InterPro" id="IPR006439">
    <property type="entry name" value="HAD-SF_hydro_IA"/>
</dbReference>
<comment type="caution">
    <text evidence="6">The sequence shown here is derived from an EMBL/GenBank/DDBJ whole genome shotgun (WGS) entry which is preliminary data.</text>
</comment>
<dbReference type="GO" id="GO:0004713">
    <property type="term" value="F:protein tyrosine kinase activity"/>
    <property type="evidence" value="ECO:0007669"/>
    <property type="project" value="UniProtKB-KW"/>
</dbReference>
<dbReference type="Gene3D" id="3.40.50.1000">
    <property type="entry name" value="HAD superfamily/HAD-like"/>
    <property type="match status" value="1"/>
</dbReference>
<dbReference type="SUPFAM" id="SSF56784">
    <property type="entry name" value="HAD-like"/>
    <property type="match status" value="1"/>
</dbReference>
<evidence type="ECO:0000256" key="4">
    <source>
        <dbReference type="ARBA" id="ARBA00069527"/>
    </source>
</evidence>
<dbReference type="SFLD" id="SFLDG01135">
    <property type="entry name" value="C1.5.6:_HAD__Beta-PGM__Phospha"/>
    <property type="match status" value="1"/>
</dbReference>
<dbReference type="GO" id="GO:0006281">
    <property type="term" value="P:DNA repair"/>
    <property type="evidence" value="ECO:0007669"/>
    <property type="project" value="TreeGrafter"/>
</dbReference>
<accession>A0A1E7LUZ3</accession>
<dbReference type="InterPro" id="IPR041492">
    <property type="entry name" value="HAD_2"/>
</dbReference>
<dbReference type="SFLD" id="SFLDS00003">
    <property type="entry name" value="Haloacid_Dehalogenase"/>
    <property type="match status" value="1"/>
</dbReference>
<dbReference type="PANTHER" id="PTHR43434">
    <property type="entry name" value="PHOSPHOGLYCOLATE PHOSPHATASE"/>
    <property type="match status" value="1"/>
</dbReference>
<dbReference type="InterPro" id="IPR023214">
    <property type="entry name" value="HAD_sf"/>
</dbReference>
<keyword evidence="6" id="KW-0378">Hydrolase</keyword>
<dbReference type="GO" id="GO:0008967">
    <property type="term" value="F:phosphoglycolate phosphatase activity"/>
    <property type="evidence" value="ECO:0007669"/>
    <property type="project" value="TreeGrafter"/>
</dbReference>
<evidence type="ECO:0000313" key="7">
    <source>
        <dbReference type="Proteomes" id="UP000175971"/>
    </source>
</evidence>
<dbReference type="PATRIC" id="fig|518642.7.peg.2072"/>
<dbReference type="PRINTS" id="PR00413">
    <property type="entry name" value="HADHALOGNASE"/>
</dbReference>
<evidence type="ECO:0000313" key="6">
    <source>
        <dbReference type="EMBL" id="OEV20007.1"/>
    </source>
</evidence>
<comment type="similarity">
    <text evidence="1">Belongs to the HAD-like hydrolase superfamily. CbbY/CbbZ/Gph/YieH family.</text>
</comment>
<dbReference type="RefSeq" id="WP_053561071.1">
    <property type="nucleotide sequence ID" value="NZ_LJGZ01000030.1"/>
</dbReference>
<keyword evidence="2" id="KW-0808">Transferase</keyword>
<dbReference type="Proteomes" id="UP000175971">
    <property type="component" value="Unassembled WGS sequence"/>
</dbReference>
<dbReference type="InterPro" id="IPR023198">
    <property type="entry name" value="PGP-like_dom2"/>
</dbReference>
<comment type="catalytic activity">
    <reaction evidence="3">
        <text>L-tyrosyl-[protein] + ATP = O-phospho-L-tyrosyl-[protein] + ADP + H(+)</text>
        <dbReference type="Rhea" id="RHEA:10596"/>
        <dbReference type="Rhea" id="RHEA-COMP:10136"/>
        <dbReference type="Rhea" id="RHEA-COMP:20101"/>
        <dbReference type="ChEBI" id="CHEBI:15378"/>
        <dbReference type="ChEBI" id="CHEBI:30616"/>
        <dbReference type="ChEBI" id="CHEBI:46858"/>
        <dbReference type="ChEBI" id="CHEBI:61978"/>
        <dbReference type="ChEBI" id="CHEBI:456216"/>
    </reaction>
    <physiologicalReaction direction="left-to-right" evidence="3">
        <dbReference type="Rhea" id="RHEA:10597"/>
    </physiologicalReaction>
</comment>
<dbReference type="OrthoDB" id="9793014at2"/>
<dbReference type="InterPro" id="IPR050155">
    <property type="entry name" value="HAD-like_hydrolase_sf"/>
</dbReference>
<dbReference type="AlphaFoldDB" id="A0A1E7LUZ3"/>
<dbReference type="Gene3D" id="1.10.150.240">
    <property type="entry name" value="Putative phosphatase, domain 2"/>
    <property type="match status" value="1"/>
</dbReference>